<evidence type="ECO:0000256" key="10">
    <source>
        <dbReference type="ARBA" id="ARBA00023160"/>
    </source>
</evidence>
<dbReference type="PANTHER" id="PTHR43775">
    <property type="entry name" value="FATTY ACID SYNTHASE"/>
    <property type="match status" value="1"/>
</dbReference>
<dbReference type="FunFam" id="3.40.50.720:FF:000209">
    <property type="entry name" value="Polyketide synthase Pks12"/>
    <property type="match status" value="1"/>
</dbReference>
<dbReference type="GO" id="GO:0016491">
    <property type="term" value="F:oxidoreductase activity"/>
    <property type="evidence" value="ECO:0007669"/>
    <property type="project" value="UniProtKB-KW"/>
</dbReference>
<feature type="domain" description="Ketoreductase" evidence="12">
    <location>
        <begin position="1091"/>
        <end position="1279"/>
    </location>
</feature>
<dbReference type="Gene3D" id="3.40.50.720">
    <property type="entry name" value="NAD(P)-binding Rossmann-like Domain"/>
    <property type="match status" value="1"/>
</dbReference>
<keyword evidence="7" id="KW-0521">NADP</keyword>
<dbReference type="SUPFAM" id="SSF47336">
    <property type="entry name" value="ACP-like"/>
    <property type="match status" value="1"/>
</dbReference>
<accession>A0A7R9M7Z1</accession>
<organism evidence="14">
    <name type="scientific">Oppiella nova</name>
    <dbReference type="NCBI Taxonomy" id="334625"/>
    <lineage>
        <taxon>Eukaryota</taxon>
        <taxon>Metazoa</taxon>
        <taxon>Ecdysozoa</taxon>
        <taxon>Arthropoda</taxon>
        <taxon>Chelicerata</taxon>
        <taxon>Arachnida</taxon>
        <taxon>Acari</taxon>
        <taxon>Acariformes</taxon>
        <taxon>Sarcoptiformes</taxon>
        <taxon>Oribatida</taxon>
        <taxon>Brachypylina</taxon>
        <taxon>Oppioidea</taxon>
        <taxon>Oppiidae</taxon>
        <taxon>Oppiella</taxon>
    </lineage>
</organism>
<dbReference type="Gene3D" id="3.10.129.110">
    <property type="entry name" value="Polyketide synthase dehydratase"/>
    <property type="match status" value="1"/>
</dbReference>
<dbReference type="InterPro" id="IPR050091">
    <property type="entry name" value="PKS_NRPS_Biosynth_Enz"/>
</dbReference>
<dbReference type="Gene3D" id="1.10.1200.10">
    <property type="entry name" value="ACP-like"/>
    <property type="match status" value="1"/>
</dbReference>
<evidence type="ECO:0000256" key="3">
    <source>
        <dbReference type="ARBA" id="ARBA00022516"/>
    </source>
</evidence>
<dbReference type="InterPro" id="IPR049391">
    <property type="entry name" value="FAS_pseudo-KR"/>
</dbReference>
<keyword evidence="4" id="KW-0597">Phosphoprotein</keyword>
<dbReference type="Proteomes" id="UP000728032">
    <property type="component" value="Unassembled WGS sequence"/>
</dbReference>
<evidence type="ECO:0000256" key="9">
    <source>
        <dbReference type="ARBA" id="ARBA00023098"/>
    </source>
</evidence>
<dbReference type="SMART" id="SM00829">
    <property type="entry name" value="PKS_ER"/>
    <property type="match status" value="1"/>
</dbReference>
<dbReference type="OrthoDB" id="329835at2759"/>
<keyword evidence="2" id="KW-0596">Phosphopantetheine</keyword>
<evidence type="ECO:0000259" key="13">
    <source>
        <dbReference type="SMART" id="SM00829"/>
    </source>
</evidence>
<keyword evidence="8" id="KW-0560">Oxidoreductase</keyword>
<evidence type="ECO:0000256" key="4">
    <source>
        <dbReference type="ARBA" id="ARBA00022553"/>
    </source>
</evidence>
<feature type="domain" description="Enoyl reductase (ER)" evidence="13">
    <location>
        <begin position="734"/>
        <end position="1054"/>
    </location>
</feature>
<dbReference type="SUPFAM" id="SSF50129">
    <property type="entry name" value="GroES-like"/>
    <property type="match status" value="1"/>
</dbReference>
<dbReference type="PANTHER" id="PTHR43775:SF7">
    <property type="entry name" value="FATTY ACID SYNTHASE"/>
    <property type="match status" value="1"/>
</dbReference>
<dbReference type="GO" id="GO:0004312">
    <property type="term" value="F:fatty acid synthase activity"/>
    <property type="evidence" value="ECO:0007669"/>
    <property type="project" value="TreeGrafter"/>
</dbReference>
<dbReference type="EC" id="3.1.2.14" evidence="1"/>
<dbReference type="InterPro" id="IPR036291">
    <property type="entry name" value="NAD(P)-bd_dom_sf"/>
</dbReference>
<evidence type="ECO:0000313" key="15">
    <source>
        <dbReference type="Proteomes" id="UP000728032"/>
    </source>
</evidence>
<keyword evidence="9" id="KW-0443">Lipid metabolism</keyword>
<dbReference type="Gene3D" id="3.40.50.1820">
    <property type="entry name" value="alpha/beta hydrolase"/>
    <property type="match status" value="1"/>
</dbReference>
<dbReference type="Pfam" id="PF13602">
    <property type="entry name" value="ADH_zinc_N_2"/>
    <property type="match status" value="1"/>
</dbReference>
<dbReference type="CDD" id="cd05195">
    <property type="entry name" value="enoyl_red"/>
    <property type="match status" value="1"/>
</dbReference>
<dbReference type="Gene3D" id="3.90.180.10">
    <property type="entry name" value="Medium-chain alcohol dehydrogenases, catalytic domain"/>
    <property type="match status" value="1"/>
</dbReference>
<dbReference type="GO" id="GO:0016297">
    <property type="term" value="F:fatty acyl-[ACP] hydrolase activity"/>
    <property type="evidence" value="ECO:0007669"/>
    <property type="project" value="UniProtKB-EC"/>
</dbReference>
<dbReference type="Pfam" id="PF00975">
    <property type="entry name" value="Thioesterase"/>
    <property type="match status" value="1"/>
</dbReference>
<dbReference type="SMART" id="SM00822">
    <property type="entry name" value="PKS_KR"/>
    <property type="match status" value="1"/>
</dbReference>
<dbReference type="InterPro" id="IPR029058">
    <property type="entry name" value="AB_hydrolase_fold"/>
</dbReference>
<evidence type="ECO:0000256" key="6">
    <source>
        <dbReference type="ARBA" id="ARBA00022832"/>
    </source>
</evidence>
<dbReference type="InterPro" id="IPR042104">
    <property type="entry name" value="PKS_dehydratase_sf"/>
</dbReference>
<feature type="non-terminal residue" evidence="14">
    <location>
        <position position="1"/>
    </location>
</feature>
<proteinExistence type="predicted"/>
<dbReference type="InterPro" id="IPR036736">
    <property type="entry name" value="ACP-like_sf"/>
</dbReference>
<gene>
    <name evidence="14" type="ORF">ONB1V03_LOCUS11952</name>
</gene>
<name>A0A7R9M7Z1_9ACAR</name>
<evidence type="ECO:0000256" key="8">
    <source>
        <dbReference type="ARBA" id="ARBA00023002"/>
    </source>
</evidence>
<dbReference type="EMBL" id="CAJPVJ010009300">
    <property type="protein sequence ID" value="CAG2172496.1"/>
    <property type="molecule type" value="Genomic_DNA"/>
</dbReference>
<reference evidence="14" key="1">
    <citation type="submission" date="2020-11" db="EMBL/GenBank/DDBJ databases">
        <authorList>
            <person name="Tran Van P."/>
        </authorList>
    </citation>
    <scope>NUCLEOTIDE SEQUENCE</scope>
</reference>
<dbReference type="EMBL" id="OC924125">
    <property type="protein sequence ID" value="CAD7655309.1"/>
    <property type="molecule type" value="Genomic_DNA"/>
</dbReference>
<dbReference type="GO" id="GO:0006633">
    <property type="term" value="P:fatty acid biosynthetic process"/>
    <property type="evidence" value="ECO:0007669"/>
    <property type="project" value="UniProtKB-KW"/>
</dbReference>
<dbReference type="InterPro" id="IPR029063">
    <property type="entry name" value="SAM-dependent_MTases_sf"/>
</dbReference>
<dbReference type="SUPFAM" id="SSF51735">
    <property type="entry name" value="NAD(P)-binding Rossmann-fold domains"/>
    <property type="match status" value="2"/>
</dbReference>
<evidence type="ECO:0000313" key="14">
    <source>
        <dbReference type="EMBL" id="CAD7655309.1"/>
    </source>
</evidence>
<dbReference type="Pfam" id="PF21149">
    <property type="entry name" value="FAS_pseudo-KR"/>
    <property type="match status" value="1"/>
</dbReference>
<dbReference type="InterPro" id="IPR057326">
    <property type="entry name" value="KR_dom"/>
</dbReference>
<keyword evidence="3" id="KW-0444">Lipid biosynthesis</keyword>
<evidence type="ECO:0000256" key="7">
    <source>
        <dbReference type="ARBA" id="ARBA00022857"/>
    </source>
</evidence>
<sequence>MLDIPDKTPESDGWVTIETDSIYKDLRVMGYDYGSKFRKLKNIKTRDFDTMHGQVEWDGNWVTFIDSLLQSMAIMVPFRKLIVPVMIKSLKCDPRVLFDALERNKVAELETEFNEEAMLDEVVERDGPEESEEFQQEMKEKSQELMDKYLSQRFHLYKSIIPFHVNMSSKMAVTYGVEVEDVFTLPLTRKSNVQDLKLESYQFAANEDTMAMDERDRLYVMDYIKVCSTLALKLKHILGLNDIKSEPNPANNTNHTNELIEKYVKNIKEDEVMLKIYHELIQSSSDENKNLDKELAQKSLNKLRDDLSGKTPPYDISADLTNHVSKNEHLIRAMVDIVSENNVPKKEIKVLEINTDGGGGLMAAEVDSYLASAALYPIDVTYNIAVKSMDAIPDQFRNKTFKLLEWNPKESAFPSDISPKDLIITKDSVDLWALDLENHLQECHDVLMERGFLMTVFRTHTTPPELMLRELLGQKSAKSSAELEKRVAEYVAEANKMGFNSVDLWALDLENHLQECHDVLMERGFLMTVFRTHTTPPELMLRELLGQKSAKSSAELEKRVAEYVAEANKMGFSLIGRRHDSIGAMALLFRKVVSEVVVPAKKQIIEIDANYEQWFEALKQRMIDSKDDDNREPIWLIASNTGTDRSSISGIVGLVNCLRLEPGGDAIRCLFASDDSVKMPLNFGEKPFSQLLANDLAVNVVRDGRLGTYRHLTLHREYDRVPSSDYFLNVTANKDLSSLQWFDAKHLSPPVGPTHDLSNNPINHIKCDVYAAGLNFRDVMFATGRIAAGPQSLFMDCLIGFEFAGRRQDNGQRVCGFNMSQCFATGVTVNDRLASPVPENWTMEEAITVLSTYSTVWYGLIKRANLIKGERILIHSGAGGVGQAAISVCQYYGCEIYVTVGTDDKRQFLQKEFGIPADHIFSSRDIQFKYAIKQATKGKGVNLVLNSLTGDKLDASYDIIADCGRFVEIGKYDLQLNKQLGMFSFLRDVAFIGVSVDIKMYLENGFTDDFFKWMHANAANGCIRPINRTVFAANEAEKAFRYMTTGKHIGKILLRIRPEEQPRQQTLKGNGSVAPALALTTIAKTYFHPNKVYIITGGLGGFGIELAHWMITLGARKIVLTSRVGAKSDYQKFVIKRLQCFGERLRMFDAKVHVSTADCSTSAGARQLLSEAQTLGPVGGVFHLALVLNDQLLENQTYDKFAETIDSKVRCFQNLDQTTRSLAMDLDYFVCFSSVSCGKGNSGQSNYGYGNSVCERICEQRQRDGLSGQAIQWGPIDDVGVIADSDKFSTFSGVVKQRINSCLDILDKLLQTKHPIVSCVVRAKRQLASGTRESRIVAQIWMALGIDPNTTPDHLTLGEIGMESVFAVEFQQGLERDYDIKLTLNDIKNITIRNMKDFEAGNVEVFRQLARDIREARDKLSKIKFIIPSDTYTRLNSGKTGKPVYFLPPLEGIFASLEALAEKMDRPVIGLNWTADMEGVTDMKSITDYYLNLLKTLQPSGGYDIVGHFYGALLAVKMLRRKNTSVNKTVIIDLMSETQMTDEMLSDEYLVELITKFISKDLPQVVKDKLLRDM</sequence>
<keyword evidence="6" id="KW-0276">Fatty acid metabolism</keyword>
<keyword evidence="15" id="KW-1185">Reference proteome</keyword>
<dbReference type="Pfam" id="PF08659">
    <property type="entry name" value="KR"/>
    <property type="match status" value="1"/>
</dbReference>
<evidence type="ECO:0000256" key="11">
    <source>
        <dbReference type="ARBA" id="ARBA00023268"/>
    </source>
</evidence>
<dbReference type="InterPro" id="IPR013968">
    <property type="entry name" value="PKS_KR"/>
</dbReference>
<keyword evidence="11" id="KW-0511">Multifunctional enzyme</keyword>
<evidence type="ECO:0000259" key="12">
    <source>
        <dbReference type="SMART" id="SM00822"/>
    </source>
</evidence>
<dbReference type="InterPro" id="IPR001031">
    <property type="entry name" value="Thioesterase"/>
</dbReference>
<keyword evidence="10" id="KW-0275">Fatty acid biosynthesis</keyword>
<keyword evidence="5" id="KW-0808">Transferase</keyword>
<dbReference type="Gene3D" id="3.40.50.150">
    <property type="entry name" value="Vaccinia Virus protein VP39"/>
    <property type="match status" value="1"/>
</dbReference>
<dbReference type="CDD" id="cd08954">
    <property type="entry name" value="KR_1_FAS_SDR_x"/>
    <property type="match status" value="1"/>
</dbReference>
<dbReference type="InterPro" id="IPR020843">
    <property type="entry name" value="ER"/>
</dbReference>
<protein>
    <recommendedName>
        <fullName evidence="1">oleoyl-[acyl-carrier-protein] hydrolase</fullName>
        <ecNumber evidence="1">3.1.2.14</ecNumber>
    </recommendedName>
</protein>
<dbReference type="InterPro" id="IPR011032">
    <property type="entry name" value="GroES-like_sf"/>
</dbReference>
<dbReference type="SUPFAM" id="SSF53474">
    <property type="entry name" value="alpha/beta-Hydrolases"/>
    <property type="match status" value="1"/>
</dbReference>
<evidence type="ECO:0000256" key="1">
    <source>
        <dbReference type="ARBA" id="ARBA00012480"/>
    </source>
</evidence>
<evidence type="ECO:0000256" key="5">
    <source>
        <dbReference type="ARBA" id="ARBA00022679"/>
    </source>
</evidence>
<evidence type="ECO:0000256" key="2">
    <source>
        <dbReference type="ARBA" id="ARBA00022450"/>
    </source>
</evidence>